<feature type="transmembrane region" description="Helical" evidence="7">
    <location>
        <begin position="490"/>
        <end position="510"/>
    </location>
</feature>
<keyword evidence="4 7" id="KW-0812">Transmembrane</keyword>
<feature type="transmembrane region" description="Helical" evidence="7">
    <location>
        <begin position="213"/>
        <end position="237"/>
    </location>
</feature>
<evidence type="ECO:0000256" key="5">
    <source>
        <dbReference type="ARBA" id="ARBA00022989"/>
    </source>
</evidence>
<name>A0A3M7GVJ0_HORWE</name>
<keyword evidence="3 7" id="KW-0592">Phosphate transport</keyword>
<reference evidence="8 9" key="1">
    <citation type="journal article" date="2018" name="BMC Genomics">
        <title>Genomic evidence for intraspecific hybridization in a clonal and extremely halotolerant yeast.</title>
        <authorList>
            <person name="Gostincar C."/>
            <person name="Stajich J.E."/>
            <person name="Zupancic J."/>
            <person name="Zalar P."/>
            <person name="Gunde-Cimerman N."/>
        </authorList>
    </citation>
    <scope>NUCLEOTIDE SEQUENCE [LARGE SCALE GENOMIC DNA]</scope>
    <source>
        <strain evidence="8 9">EXF-171</strain>
    </source>
</reference>
<dbReference type="Pfam" id="PF01384">
    <property type="entry name" value="PHO4"/>
    <property type="match status" value="1"/>
</dbReference>
<keyword evidence="5 7" id="KW-1133">Transmembrane helix</keyword>
<dbReference type="VEuPathDB" id="FungiDB:BTJ68_04321"/>
<evidence type="ECO:0000256" key="2">
    <source>
        <dbReference type="ARBA" id="ARBA00022448"/>
    </source>
</evidence>
<comment type="function">
    <text evidence="7">Sodium-phosphate symporter.</text>
</comment>
<dbReference type="PANTHER" id="PTHR11101:SF80">
    <property type="entry name" value="PHOSPHATE TRANSPORTER"/>
    <property type="match status" value="1"/>
</dbReference>
<evidence type="ECO:0000313" key="9">
    <source>
        <dbReference type="Proteomes" id="UP000281468"/>
    </source>
</evidence>
<dbReference type="Proteomes" id="UP000281468">
    <property type="component" value="Unassembled WGS sequence"/>
</dbReference>
<dbReference type="GO" id="GO:0035435">
    <property type="term" value="P:phosphate ion transmembrane transport"/>
    <property type="evidence" value="ECO:0007669"/>
    <property type="project" value="TreeGrafter"/>
</dbReference>
<gene>
    <name evidence="8" type="ORF">D0862_05194</name>
</gene>
<evidence type="ECO:0000256" key="3">
    <source>
        <dbReference type="ARBA" id="ARBA00022592"/>
    </source>
</evidence>
<organism evidence="8 9">
    <name type="scientific">Hortaea werneckii</name>
    <name type="common">Black yeast</name>
    <name type="synonym">Cladosporium werneckii</name>
    <dbReference type="NCBI Taxonomy" id="91943"/>
    <lineage>
        <taxon>Eukaryota</taxon>
        <taxon>Fungi</taxon>
        <taxon>Dikarya</taxon>
        <taxon>Ascomycota</taxon>
        <taxon>Pezizomycotina</taxon>
        <taxon>Dothideomycetes</taxon>
        <taxon>Dothideomycetidae</taxon>
        <taxon>Mycosphaerellales</taxon>
        <taxon>Teratosphaeriaceae</taxon>
        <taxon>Hortaea</taxon>
    </lineage>
</organism>
<feature type="transmembrane region" description="Helical" evidence="7">
    <location>
        <begin position="121"/>
        <end position="140"/>
    </location>
</feature>
<dbReference type="PANTHER" id="PTHR11101">
    <property type="entry name" value="PHOSPHATE TRANSPORTER"/>
    <property type="match status" value="1"/>
</dbReference>
<feature type="transmembrane region" description="Helical" evidence="7">
    <location>
        <begin position="43"/>
        <end position="61"/>
    </location>
</feature>
<feature type="transmembrane region" description="Helical" evidence="7">
    <location>
        <begin position="180"/>
        <end position="201"/>
    </location>
</feature>
<dbReference type="EMBL" id="QWIQ01000134">
    <property type="protein sequence ID" value="RMZ04775.1"/>
    <property type="molecule type" value="Genomic_DNA"/>
</dbReference>
<evidence type="ECO:0000256" key="1">
    <source>
        <dbReference type="ARBA" id="ARBA00004141"/>
    </source>
</evidence>
<evidence type="ECO:0000256" key="6">
    <source>
        <dbReference type="ARBA" id="ARBA00023136"/>
    </source>
</evidence>
<feature type="transmembrane region" description="Helical" evidence="7">
    <location>
        <begin position="257"/>
        <end position="277"/>
    </location>
</feature>
<comment type="similarity">
    <text evidence="7">Belongs to the inorganic phosphate transporter (PiT) (TC 2.A.20) family.</text>
</comment>
<protein>
    <recommendedName>
        <fullName evidence="7">Phosphate transporter</fullName>
    </recommendedName>
</protein>
<evidence type="ECO:0000256" key="4">
    <source>
        <dbReference type="ARBA" id="ARBA00022692"/>
    </source>
</evidence>
<proteinExistence type="inferred from homology"/>
<sequence length="613" mass="66823">MSARSMNRRLEHGRHTTTYELGVEGKKGRVEATAMAVLHQFDYLFALGLIFAFLDAWNIGANDVANSFATSVSSRSLTMKQAMLIASCCEFLGAVLVGSRVADTIRTKILSVDLFENDPAILMLGMVCALVASSTYLTFATKIGLPVSTTHCILGGVLGMGVAAVGADVVNWGMKGVSQVFLAWVIAPVIAGAFGSIIFTISKLTILKRKDSLRAGLIMLPIFFAFTAGVLTMVIVWKGAPILEVDDWTTAQVLGCIFGVAGGVGLVCVCFFLPYLYRKLVLDDWQLKWYMFPLGPLLLTRGSVPERPAGEHPAVVQDYYRGHKTKAQLQEEGVDRQVVDDLENSKEVRLTTTSCADSDEITREVSSNHAAPAKVTLEKEDELPWYKNKENLTASNMFKLAKKAFFHGVDRDIVAEQKKKSILTGDLDKMHAEAQFFDNKTEHLFSFLQVMTAATASFAHGSNDVSNSIGPLATIFLIWNSGELSSKSPVPIWVLVFGGAAIVIGLWTYGYNMMRNLGNRLTLHSPSRGFSMEFGSALTVVMATRLELPISTTQCITGATVGVGLCTGTWRAINWRMILWIYGGWIITLPVTGIISGCLMGIIINAPRWGLSV</sequence>
<feature type="transmembrane region" description="Helical" evidence="7">
    <location>
        <begin position="152"/>
        <end position="174"/>
    </location>
</feature>
<dbReference type="GO" id="GO:0005315">
    <property type="term" value="F:phosphate transmembrane transporter activity"/>
    <property type="evidence" value="ECO:0007669"/>
    <property type="project" value="InterPro"/>
</dbReference>
<accession>A0A3M7GVJ0</accession>
<evidence type="ECO:0000256" key="7">
    <source>
        <dbReference type="RuleBase" id="RU363058"/>
    </source>
</evidence>
<keyword evidence="6 7" id="KW-0472">Membrane</keyword>
<keyword evidence="2 7" id="KW-0813">Transport</keyword>
<dbReference type="AlphaFoldDB" id="A0A3M7GVJ0"/>
<evidence type="ECO:0000313" key="8">
    <source>
        <dbReference type="EMBL" id="RMZ04775.1"/>
    </source>
</evidence>
<feature type="transmembrane region" description="Helical" evidence="7">
    <location>
        <begin position="579"/>
        <end position="604"/>
    </location>
</feature>
<dbReference type="InterPro" id="IPR001204">
    <property type="entry name" value="Phos_transporter"/>
</dbReference>
<dbReference type="GO" id="GO:0016020">
    <property type="term" value="C:membrane"/>
    <property type="evidence" value="ECO:0007669"/>
    <property type="project" value="UniProtKB-SubCell"/>
</dbReference>
<comment type="subcellular location">
    <subcellularLocation>
        <location evidence="1 7">Membrane</location>
        <topology evidence="1 7">Multi-pass membrane protein</topology>
    </subcellularLocation>
</comment>
<comment type="caution">
    <text evidence="8">The sequence shown here is derived from an EMBL/GenBank/DDBJ whole genome shotgun (WGS) entry which is preliminary data.</text>
</comment>